<feature type="domain" description="HTH gntR-type" evidence="4">
    <location>
        <begin position="10"/>
        <end position="77"/>
    </location>
</feature>
<evidence type="ECO:0000256" key="3">
    <source>
        <dbReference type="ARBA" id="ARBA00023163"/>
    </source>
</evidence>
<dbReference type="Proteomes" id="UP000597444">
    <property type="component" value="Unassembled WGS sequence"/>
</dbReference>
<dbReference type="InterPro" id="IPR011711">
    <property type="entry name" value="GntR_C"/>
</dbReference>
<gene>
    <name evidence="5" type="ORF">KSF_098170</name>
</gene>
<keyword evidence="1" id="KW-0805">Transcription regulation</keyword>
<dbReference type="CDD" id="cd07377">
    <property type="entry name" value="WHTH_GntR"/>
    <property type="match status" value="1"/>
</dbReference>
<dbReference type="InterPro" id="IPR036388">
    <property type="entry name" value="WH-like_DNA-bd_sf"/>
</dbReference>
<organism evidence="5 6">
    <name type="scientific">Reticulibacter mediterranei</name>
    <dbReference type="NCBI Taxonomy" id="2778369"/>
    <lineage>
        <taxon>Bacteria</taxon>
        <taxon>Bacillati</taxon>
        <taxon>Chloroflexota</taxon>
        <taxon>Ktedonobacteria</taxon>
        <taxon>Ktedonobacterales</taxon>
        <taxon>Reticulibacteraceae</taxon>
        <taxon>Reticulibacter</taxon>
    </lineage>
</organism>
<dbReference type="SUPFAM" id="SSF46785">
    <property type="entry name" value="Winged helix' DNA-binding domain"/>
    <property type="match status" value="1"/>
</dbReference>
<name>A0A8J3IXL3_9CHLR</name>
<dbReference type="EMBL" id="BNJK01000002">
    <property type="protein sequence ID" value="GHO99769.1"/>
    <property type="molecule type" value="Genomic_DNA"/>
</dbReference>
<accession>A0A8J3IXL3</accession>
<keyword evidence="2" id="KW-0238">DNA-binding</keyword>
<dbReference type="AlphaFoldDB" id="A0A8J3IXL3"/>
<proteinExistence type="predicted"/>
<dbReference type="GO" id="GO:0003700">
    <property type="term" value="F:DNA-binding transcription factor activity"/>
    <property type="evidence" value="ECO:0007669"/>
    <property type="project" value="InterPro"/>
</dbReference>
<dbReference type="SMART" id="SM00345">
    <property type="entry name" value="HTH_GNTR"/>
    <property type="match status" value="1"/>
</dbReference>
<dbReference type="PANTHER" id="PTHR43537:SF24">
    <property type="entry name" value="GLUCONATE OPERON TRANSCRIPTIONAL REPRESSOR"/>
    <property type="match status" value="1"/>
</dbReference>
<dbReference type="PANTHER" id="PTHR43537">
    <property type="entry name" value="TRANSCRIPTIONAL REGULATOR, GNTR FAMILY"/>
    <property type="match status" value="1"/>
</dbReference>
<dbReference type="Gene3D" id="1.20.120.530">
    <property type="entry name" value="GntR ligand-binding domain-like"/>
    <property type="match status" value="1"/>
</dbReference>
<evidence type="ECO:0000313" key="6">
    <source>
        <dbReference type="Proteomes" id="UP000597444"/>
    </source>
</evidence>
<dbReference type="SUPFAM" id="SSF48008">
    <property type="entry name" value="GntR ligand-binding domain-like"/>
    <property type="match status" value="1"/>
</dbReference>
<sequence length="219" mass="24079">MSVTRLQTPATLREATVEHLRNEIITGKLKPGELLKEAELATQLGLSPTPIREALVQLAGQGLVEIEPNRLKRVAPLNLPTMRELMDVQRVLWQTGYSWGVSRVGPEELAAMEAALADEAKALERKDFRSAFLASTDFHSIVVAASGNRELGRLIADRFALLERLVVLCLEQFISRKMLERDLAVFSSLKAGDLAGALCHGEEIRAKFAEALASLPDEP</sequence>
<dbReference type="PROSITE" id="PS50949">
    <property type="entry name" value="HTH_GNTR"/>
    <property type="match status" value="1"/>
</dbReference>
<comment type="caution">
    <text evidence="5">The sequence shown here is derived from an EMBL/GenBank/DDBJ whole genome shotgun (WGS) entry which is preliminary data.</text>
</comment>
<evidence type="ECO:0000256" key="2">
    <source>
        <dbReference type="ARBA" id="ARBA00023125"/>
    </source>
</evidence>
<dbReference type="InterPro" id="IPR008920">
    <property type="entry name" value="TF_FadR/GntR_C"/>
</dbReference>
<dbReference type="Pfam" id="PF07729">
    <property type="entry name" value="FCD"/>
    <property type="match status" value="1"/>
</dbReference>
<keyword evidence="6" id="KW-1185">Reference proteome</keyword>
<evidence type="ECO:0000259" key="4">
    <source>
        <dbReference type="PROSITE" id="PS50949"/>
    </source>
</evidence>
<dbReference type="InterPro" id="IPR000524">
    <property type="entry name" value="Tscrpt_reg_HTH_GntR"/>
</dbReference>
<keyword evidence="3" id="KW-0804">Transcription</keyword>
<dbReference type="Pfam" id="PF00392">
    <property type="entry name" value="GntR"/>
    <property type="match status" value="1"/>
</dbReference>
<dbReference type="RefSeq" id="WP_220210394.1">
    <property type="nucleotide sequence ID" value="NZ_BNJK01000002.1"/>
</dbReference>
<dbReference type="InterPro" id="IPR036390">
    <property type="entry name" value="WH_DNA-bd_sf"/>
</dbReference>
<evidence type="ECO:0000313" key="5">
    <source>
        <dbReference type="EMBL" id="GHO99769.1"/>
    </source>
</evidence>
<dbReference type="Gene3D" id="1.10.10.10">
    <property type="entry name" value="Winged helix-like DNA-binding domain superfamily/Winged helix DNA-binding domain"/>
    <property type="match status" value="1"/>
</dbReference>
<protein>
    <submittedName>
        <fullName evidence="5">Putative transcriptional regulator, GntR family protein</fullName>
    </submittedName>
</protein>
<dbReference type="GO" id="GO:0003677">
    <property type="term" value="F:DNA binding"/>
    <property type="evidence" value="ECO:0007669"/>
    <property type="project" value="UniProtKB-KW"/>
</dbReference>
<evidence type="ECO:0000256" key="1">
    <source>
        <dbReference type="ARBA" id="ARBA00023015"/>
    </source>
</evidence>
<reference evidence="5" key="1">
    <citation type="submission" date="2020-10" db="EMBL/GenBank/DDBJ databases">
        <title>Taxonomic study of unclassified bacteria belonging to the class Ktedonobacteria.</title>
        <authorList>
            <person name="Yabe S."/>
            <person name="Wang C.M."/>
            <person name="Zheng Y."/>
            <person name="Sakai Y."/>
            <person name="Cavaletti L."/>
            <person name="Monciardini P."/>
            <person name="Donadio S."/>
        </authorList>
    </citation>
    <scope>NUCLEOTIDE SEQUENCE</scope>
    <source>
        <strain evidence="5">ID150040</strain>
    </source>
</reference>